<comment type="caution">
    <text evidence="2">The sequence shown here is derived from an EMBL/GenBank/DDBJ whole genome shotgun (WGS) entry which is preliminary data.</text>
</comment>
<evidence type="ECO:0000256" key="1">
    <source>
        <dbReference type="SAM" id="MobiDB-lite"/>
    </source>
</evidence>
<name>A0A5C6B142_9BACT</name>
<gene>
    <name evidence="2" type="ORF">Pla52n_12310</name>
</gene>
<dbReference type="Proteomes" id="UP000320176">
    <property type="component" value="Unassembled WGS sequence"/>
</dbReference>
<organism evidence="2 3">
    <name type="scientific">Stieleria varia</name>
    <dbReference type="NCBI Taxonomy" id="2528005"/>
    <lineage>
        <taxon>Bacteria</taxon>
        <taxon>Pseudomonadati</taxon>
        <taxon>Planctomycetota</taxon>
        <taxon>Planctomycetia</taxon>
        <taxon>Pirellulales</taxon>
        <taxon>Pirellulaceae</taxon>
        <taxon>Stieleria</taxon>
    </lineage>
</organism>
<proteinExistence type="predicted"/>
<accession>A0A5C6B142</accession>
<feature type="region of interest" description="Disordered" evidence="1">
    <location>
        <begin position="1"/>
        <end position="20"/>
    </location>
</feature>
<protein>
    <submittedName>
        <fullName evidence="2">Uncharacterized protein</fullName>
    </submittedName>
</protein>
<dbReference type="AlphaFoldDB" id="A0A5C6B142"/>
<evidence type="ECO:0000313" key="2">
    <source>
        <dbReference type="EMBL" id="TWU05517.1"/>
    </source>
</evidence>
<reference evidence="2 3" key="1">
    <citation type="submission" date="2019-02" db="EMBL/GenBank/DDBJ databases">
        <title>Deep-cultivation of Planctomycetes and their phenomic and genomic characterization uncovers novel biology.</title>
        <authorList>
            <person name="Wiegand S."/>
            <person name="Jogler M."/>
            <person name="Boedeker C."/>
            <person name="Pinto D."/>
            <person name="Vollmers J."/>
            <person name="Rivas-Marin E."/>
            <person name="Kohn T."/>
            <person name="Peeters S.H."/>
            <person name="Heuer A."/>
            <person name="Rast P."/>
            <person name="Oberbeckmann S."/>
            <person name="Bunk B."/>
            <person name="Jeske O."/>
            <person name="Meyerdierks A."/>
            <person name="Storesund J.E."/>
            <person name="Kallscheuer N."/>
            <person name="Luecker S."/>
            <person name="Lage O.M."/>
            <person name="Pohl T."/>
            <person name="Merkel B.J."/>
            <person name="Hornburger P."/>
            <person name="Mueller R.-W."/>
            <person name="Bruemmer F."/>
            <person name="Labrenz M."/>
            <person name="Spormann A.M."/>
            <person name="Op Den Camp H."/>
            <person name="Overmann J."/>
            <person name="Amann R."/>
            <person name="Jetten M.S.M."/>
            <person name="Mascher T."/>
            <person name="Medema M.H."/>
            <person name="Devos D.P."/>
            <person name="Kaster A.-K."/>
            <person name="Ovreas L."/>
            <person name="Rohde M."/>
            <person name="Galperin M.Y."/>
            <person name="Jogler C."/>
        </authorList>
    </citation>
    <scope>NUCLEOTIDE SEQUENCE [LARGE SCALE GENOMIC DNA]</scope>
    <source>
        <strain evidence="2 3">Pla52n</strain>
    </source>
</reference>
<keyword evidence="3" id="KW-1185">Reference proteome</keyword>
<evidence type="ECO:0000313" key="3">
    <source>
        <dbReference type="Proteomes" id="UP000320176"/>
    </source>
</evidence>
<sequence>MTEYGTPAQTLGGLDQAKRSKPSKAFGLCWTDCVMHSMTYALRLGVVPRPTAHT</sequence>
<dbReference type="EMBL" id="SJPN01000002">
    <property type="protein sequence ID" value="TWU05517.1"/>
    <property type="molecule type" value="Genomic_DNA"/>
</dbReference>